<evidence type="ECO:0000313" key="6">
    <source>
        <dbReference type="Proteomes" id="UP000677803"/>
    </source>
</evidence>
<comment type="similarity">
    <text evidence="1">Belongs to the AATF family.</text>
</comment>
<evidence type="ECO:0000259" key="4">
    <source>
        <dbReference type="Pfam" id="PF13339"/>
    </source>
</evidence>
<feature type="domain" description="Apoptosis-antagonizing transcription factor C-terminal" evidence="3">
    <location>
        <begin position="458"/>
        <end position="542"/>
    </location>
</feature>
<gene>
    <name evidence="5" type="ORF">MMEN_LOCUS1006</name>
</gene>
<dbReference type="InterPro" id="IPR039223">
    <property type="entry name" value="AATF/Bfr2"/>
</dbReference>
<name>A0A8S4AJM6_9TELE</name>
<feature type="domain" description="AATF leucine zipper-containing" evidence="4">
    <location>
        <begin position="218"/>
        <end position="369"/>
    </location>
</feature>
<dbReference type="Pfam" id="PF13339">
    <property type="entry name" value="AATF-Che1"/>
    <property type="match status" value="1"/>
</dbReference>
<sequence>MASSFSKELEDLLNPLPTFHDPEDDTGDVTAARLIEDFNENEEEAGISVLRKQNISLLSDRDGRYVGNPVSRTKLLMDFEASGEDSYDEMEGGDGEVEEEGEIEDDEDDSVIDEEIDEDVSENSSEDEGENKLPGSNSELVKKKVSKIKSADITLDFPKLTKSMNHLEMNREDDDDNEEISDESECSEEDEDSSGGETEGGEEDMAGCTFLKDETNEEIEKGKAVKNQLALYDQLLEGRIKIQKALVTANQLPQPDTVPEFKRMGGAELAGVLKNTHKALTTLQRSLFELQDDLLFQNADTQTIALGKTQAQSGDEEMSNDEDKKDASVPASLMLKRKLEMVEYPDLMAKRFAAFQPYCGTTLKRWHDKTRLTVGKTSKGFQAFESNIVTQVEQVLMDKERLLRRTQTRRSDYRVLGKRDSSNVMSENAPSDGQLAQLKANTHLKDLDEDIYDDDDFYHHLLRELIEQKTSTADPKSQTAMGKHWLAIHKLRRKIKKNVDTKASKGRKVRYHIHSKLVNFMAPVDQSSVSDEACNDLYRALFDQKASVKQGF</sequence>
<feature type="compositionally biased region" description="Acidic residues" evidence="2">
    <location>
        <begin position="171"/>
        <end position="205"/>
    </location>
</feature>
<evidence type="ECO:0000256" key="1">
    <source>
        <dbReference type="ARBA" id="ARBA00008966"/>
    </source>
</evidence>
<dbReference type="Pfam" id="PF08164">
    <property type="entry name" value="TRAUB"/>
    <property type="match status" value="1"/>
</dbReference>
<dbReference type="Proteomes" id="UP000677803">
    <property type="component" value="Unassembled WGS sequence"/>
</dbReference>
<dbReference type="AlphaFoldDB" id="A0A8S4AJM6"/>
<keyword evidence="6" id="KW-1185">Reference proteome</keyword>
<protein>
    <submittedName>
        <fullName evidence="5">(Atlantic silverside) hypothetical protein</fullName>
    </submittedName>
</protein>
<dbReference type="OrthoDB" id="5783963at2759"/>
<dbReference type="PANTHER" id="PTHR15565:SF0">
    <property type="entry name" value="PROTEIN AATF"/>
    <property type="match status" value="1"/>
</dbReference>
<evidence type="ECO:0000259" key="3">
    <source>
        <dbReference type="Pfam" id="PF08164"/>
    </source>
</evidence>
<dbReference type="EMBL" id="CAJRST010000002">
    <property type="protein sequence ID" value="CAG5861581.1"/>
    <property type="molecule type" value="Genomic_DNA"/>
</dbReference>
<dbReference type="PANTHER" id="PTHR15565">
    <property type="entry name" value="AATF PROTEIN APOPTOSIS ANTAGONIZING TRANSCRIPTION FACTOR"/>
    <property type="match status" value="1"/>
</dbReference>
<dbReference type="InterPro" id="IPR012617">
    <property type="entry name" value="AATF_C"/>
</dbReference>
<organism evidence="5 6">
    <name type="scientific">Menidia menidia</name>
    <name type="common">Atlantic silverside</name>
    <dbReference type="NCBI Taxonomy" id="238744"/>
    <lineage>
        <taxon>Eukaryota</taxon>
        <taxon>Metazoa</taxon>
        <taxon>Chordata</taxon>
        <taxon>Craniata</taxon>
        <taxon>Vertebrata</taxon>
        <taxon>Euteleostomi</taxon>
        <taxon>Actinopterygii</taxon>
        <taxon>Neopterygii</taxon>
        <taxon>Teleostei</taxon>
        <taxon>Neoteleostei</taxon>
        <taxon>Acanthomorphata</taxon>
        <taxon>Ovalentaria</taxon>
        <taxon>Atherinomorphae</taxon>
        <taxon>Atheriniformes</taxon>
        <taxon>Atherinopsidae</taxon>
        <taxon>Menidiinae</taxon>
        <taxon>Menidia</taxon>
    </lineage>
</organism>
<accession>A0A8S4AJM6</accession>
<comment type="caution">
    <text evidence="5">The sequence shown here is derived from an EMBL/GenBank/DDBJ whole genome shotgun (WGS) entry which is preliminary data.</text>
</comment>
<feature type="compositionally biased region" description="Acidic residues" evidence="2">
    <location>
        <begin position="81"/>
        <end position="129"/>
    </location>
</feature>
<dbReference type="GO" id="GO:0005730">
    <property type="term" value="C:nucleolus"/>
    <property type="evidence" value="ECO:0007669"/>
    <property type="project" value="TreeGrafter"/>
</dbReference>
<feature type="region of interest" description="Disordered" evidence="2">
    <location>
        <begin position="79"/>
        <end position="141"/>
    </location>
</feature>
<reference evidence="5" key="1">
    <citation type="submission" date="2021-05" db="EMBL/GenBank/DDBJ databases">
        <authorList>
            <person name="Tigano A."/>
        </authorList>
    </citation>
    <scope>NUCLEOTIDE SEQUENCE</scope>
</reference>
<dbReference type="GO" id="GO:0006357">
    <property type="term" value="P:regulation of transcription by RNA polymerase II"/>
    <property type="evidence" value="ECO:0007669"/>
    <property type="project" value="TreeGrafter"/>
</dbReference>
<feature type="region of interest" description="Disordered" evidence="2">
    <location>
        <begin position="164"/>
        <end position="205"/>
    </location>
</feature>
<evidence type="ECO:0000256" key="2">
    <source>
        <dbReference type="SAM" id="MobiDB-lite"/>
    </source>
</evidence>
<dbReference type="InterPro" id="IPR025160">
    <property type="entry name" value="AATF"/>
</dbReference>
<evidence type="ECO:0000313" key="5">
    <source>
        <dbReference type="EMBL" id="CAG5861581.1"/>
    </source>
</evidence>
<proteinExistence type="inferred from homology"/>